<dbReference type="RefSeq" id="WP_116182082.1">
    <property type="nucleotide sequence ID" value="NZ_CP144375.1"/>
</dbReference>
<dbReference type="Proteomes" id="UP000256269">
    <property type="component" value="Unassembled WGS sequence"/>
</dbReference>
<protein>
    <submittedName>
        <fullName evidence="1">Uncharacterized protein</fullName>
    </submittedName>
</protein>
<name>A0A3E0GT81_9PSEU</name>
<accession>A0A3E0GT81</accession>
<proteinExistence type="predicted"/>
<dbReference type="EMBL" id="QUNO01000035">
    <property type="protein sequence ID" value="REH25993.1"/>
    <property type="molecule type" value="Genomic_DNA"/>
</dbReference>
<gene>
    <name evidence="1" type="ORF">BCF44_13532</name>
</gene>
<comment type="caution">
    <text evidence="1">The sequence shown here is derived from an EMBL/GenBank/DDBJ whole genome shotgun (WGS) entry which is preliminary data.</text>
</comment>
<dbReference type="AlphaFoldDB" id="A0A3E0GT81"/>
<evidence type="ECO:0000313" key="1">
    <source>
        <dbReference type="EMBL" id="REH25993.1"/>
    </source>
</evidence>
<keyword evidence="2" id="KW-1185">Reference proteome</keyword>
<reference evidence="1 2" key="1">
    <citation type="submission" date="2018-08" db="EMBL/GenBank/DDBJ databases">
        <title>Genomic Encyclopedia of Archaeal and Bacterial Type Strains, Phase II (KMG-II): from individual species to whole genera.</title>
        <authorList>
            <person name="Goeker M."/>
        </authorList>
    </citation>
    <scope>NUCLEOTIDE SEQUENCE [LARGE SCALE GENOMIC DNA]</scope>
    <source>
        <strain evidence="1 2">DSM 45791</strain>
    </source>
</reference>
<organism evidence="1 2">
    <name type="scientific">Kutzneria buriramensis</name>
    <dbReference type="NCBI Taxonomy" id="1045776"/>
    <lineage>
        <taxon>Bacteria</taxon>
        <taxon>Bacillati</taxon>
        <taxon>Actinomycetota</taxon>
        <taxon>Actinomycetes</taxon>
        <taxon>Pseudonocardiales</taxon>
        <taxon>Pseudonocardiaceae</taxon>
        <taxon>Kutzneria</taxon>
    </lineage>
</organism>
<sequence length="129" mass="13876">MNRDTITLLRALTAHVDRHDLAESVTGVRISYGEFNISVKDATRGLAATLRRWADSLADTTLTAQPSSSGYDYVHVTLAGHLGDHPITVSWIATDADAEGLRHLLGITRQPTFQLDLDALTGLHTAAAA</sequence>
<evidence type="ECO:0000313" key="2">
    <source>
        <dbReference type="Proteomes" id="UP000256269"/>
    </source>
</evidence>